<evidence type="ECO:0000313" key="2">
    <source>
        <dbReference type="Proteomes" id="UP001140234"/>
    </source>
</evidence>
<accession>A0ACC1K2H1</accession>
<dbReference type="Proteomes" id="UP001140234">
    <property type="component" value="Unassembled WGS sequence"/>
</dbReference>
<reference evidence="1" key="1">
    <citation type="submission" date="2022-07" db="EMBL/GenBank/DDBJ databases">
        <title>Phylogenomic reconstructions and comparative analyses of Kickxellomycotina fungi.</title>
        <authorList>
            <person name="Reynolds N.K."/>
            <person name="Stajich J.E."/>
            <person name="Barry K."/>
            <person name="Grigoriev I.V."/>
            <person name="Crous P."/>
            <person name="Smith M.E."/>
        </authorList>
    </citation>
    <scope>NUCLEOTIDE SEQUENCE</scope>
    <source>
        <strain evidence="1">CBS 109366</strain>
    </source>
</reference>
<sequence length="1010" mass="109200">MEYFAKFTRHIGAPKKPPAPAATQLAKFEKAWKTVQSASYYQDKWRGIAVATTALPAQLEAMFDLLVQEDIQQAHTDDWTTGACMEYLLDNGVLDDLVRLAESDRPAGVCGLVLSNVATFISLADDMLLVQKAVHNPVLELLRWYRSAEDGSGQHGYDGDFVALLYALCSKVRGDPALLNIFFQDRKWLKSVEQHSFSSESLAAMVRSADSLRSTDSGYEFLLFSHLLRFVHRDGEVGDTARTSLLFLLELATTEIMASSGGSTALELFILDDSGFAAILSASLGAMYSQLPRSLHVSSGPAAVVPESFPSYSADLQNAIESSIFSAAPERAERWADQRGPVSSTSPEFRACLALFTSLLAFIQDVLYRCPSAFVCSQLLANLRNNFLRAILYPSLLESSDTDGSSVAVMRYLEAMLQTARHEDLVSAIMDFLTDEGAPPRPPPEASCLPFTLRDLIHTNLQSSVSMDAVVSALNLLRLILTRHCRYSPRLIEVERVSPAASTAGWMTSCTVAIDVHRQELGMYARLMVQLQGDASERRTAAAAAEAPALHIPWRSSAPPTPLGSRPPLEARSMMPEAFTAGYDAYLEDAALDWDGHCAYHSELSALFAAQAARDAALGDPPLLPPQPGRGPDKRRPIRPRKYSEAVAPAPAANAPPPPQRCTPAAGRPCAREHARYHVKPSDPTVRVLMNLLAKYFAQPRECNLALTGVLAALIGCPHRTLDLWLGFSLPALLDGVLSKPWAEWMDNLRNISDDGRGSNERASDSSDSEGECLPRGQHPGSAPAMALAAADASKYVGLDRPLQDAIRALPRGAAPPSLYLVINGLVQQAAVLRNEIPDFARRLRRARNALMGVVEDTDLLDEELEVSAAAPHAPTTQNRDRGLSSASLEGSRGAAAASSPKEPGLRDRSTSMSAERRASARARSNSAVHTSEAASIESASTTIASAARPAPTDSDTTTASPWHMLSVPPANASLPEFIENVIILQESIKEIIARVQVRRENGGDEAAVG</sequence>
<proteinExistence type="predicted"/>
<organism evidence="1 2">
    <name type="scientific">Coemansia nantahalensis</name>
    <dbReference type="NCBI Taxonomy" id="2789366"/>
    <lineage>
        <taxon>Eukaryota</taxon>
        <taxon>Fungi</taxon>
        <taxon>Fungi incertae sedis</taxon>
        <taxon>Zoopagomycota</taxon>
        <taxon>Kickxellomycotina</taxon>
        <taxon>Kickxellomycetes</taxon>
        <taxon>Kickxellales</taxon>
        <taxon>Kickxellaceae</taxon>
        <taxon>Coemansia</taxon>
    </lineage>
</organism>
<keyword evidence="2" id="KW-1185">Reference proteome</keyword>
<evidence type="ECO:0000313" key="1">
    <source>
        <dbReference type="EMBL" id="KAJ2771982.1"/>
    </source>
</evidence>
<comment type="caution">
    <text evidence="1">The sequence shown here is derived from an EMBL/GenBank/DDBJ whole genome shotgun (WGS) entry which is preliminary data.</text>
</comment>
<protein>
    <submittedName>
        <fullName evidence="1">Uncharacterized protein</fullName>
    </submittedName>
</protein>
<dbReference type="EMBL" id="JANBUJ010000445">
    <property type="protein sequence ID" value="KAJ2771982.1"/>
    <property type="molecule type" value="Genomic_DNA"/>
</dbReference>
<name>A0ACC1K2H1_9FUNG</name>
<gene>
    <name evidence="1" type="ORF">IWQ57_001964</name>
</gene>